<sequence length="104" mass="11731">MKDKFLQFLGIVKKSGNLVEGYNKCEEIIKSKKLFLIIISKNCSSNTKEKFIRHCTNCSLPYVEAYASEELGNAVGRDEINILGVTNKNMSDNLILLLKEQSTI</sequence>
<organism evidence="2 3">
    <name type="scientific">Candidatus Clostridium radicumherbarum</name>
    <dbReference type="NCBI Taxonomy" id="3381662"/>
    <lineage>
        <taxon>Bacteria</taxon>
        <taxon>Bacillati</taxon>
        <taxon>Bacillota</taxon>
        <taxon>Clostridia</taxon>
        <taxon>Eubacteriales</taxon>
        <taxon>Clostridiaceae</taxon>
        <taxon>Clostridium</taxon>
    </lineage>
</organism>
<dbReference type="Gene3D" id="3.30.1330.30">
    <property type="match status" value="1"/>
</dbReference>
<dbReference type="Pfam" id="PF01248">
    <property type="entry name" value="Ribosomal_L7Ae"/>
    <property type="match status" value="1"/>
</dbReference>
<comment type="caution">
    <text evidence="2">The sequence shown here is derived from an EMBL/GenBank/DDBJ whole genome shotgun (WGS) entry which is preliminary data.</text>
</comment>
<feature type="domain" description="Ribosomal protein eL8/eL30/eS12/Gadd45" evidence="1">
    <location>
        <begin position="7"/>
        <end position="92"/>
    </location>
</feature>
<reference evidence="2 3" key="1">
    <citation type="submission" date="2024-11" db="EMBL/GenBank/DDBJ databases">
        <authorList>
            <person name="Heng Y.C."/>
            <person name="Lim A.C.H."/>
            <person name="Lee J.K.Y."/>
            <person name="Kittelmann S."/>
        </authorList>
    </citation>
    <scope>NUCLEOTIDE SEQUENCE [LARGE SCALE GENOMIC DNA]</scope>
    <source>
        <strain evidence="2 3">WILCCON 0202</strain>
    </source>
</reference>
<evidence type="ECO:0000313" key="2">
    <source>
        <dbReference type="EMBL" id="MFL0268274.1"/>
    </source>
</evidence>
<protein>
    <submittedName>
        <fullName evidence="2">Ribosomal L7Ae/L30e/S12e/Gadd45 family protein</fullName>
    </submittedName>
</protein>
<keyword evidence="3" id="KW-1185">Reference proteome</keyword>
<evidence type="ECO:0000259" key="1">
    <source>
        <dbReference type="Pfam" id="PF01248"/>
    </source>
</evidence>
<dbReference type="SUPFAM" id="SSF55315">
    <property type="entry name" value="L30e-like"/>
    <property type="match status" value="1"/>
</dbReference>
<evidence type="ECO:0000313" key="3">
    <source>
        <dbReference type="Proteomes" id="UP001623661"/>
    </source>
</evidence>
<dbReference type="EMBL" id="JBJHZY010000001">
    <property type="protein sequence ID" value="MFL0268274.1"/>
    <property type="molecule type" value="Genomic_DNA"/>
</dbReference>
<proteinExistence type="predicted"/>
<dbReference type="RefSeq" id="WP_406764851.1">
    <property type="nucleotide sequence ID" value="NZ_JBJHZY010000001.1"/>
</dbReference>
<dbReference type="InterPro" id="IPR004038">
    <property type="entry name" value="Ribosomal_eL8/eL30/eS12/Gad45"/>
</dbReference>
<gene>
    <name evidence="2" type="ORF">ACJDUH_09170</name>
</gene>
<name>A0ABW8TRZ0_9CLOT</name>
<accession>A0ABW8TRZ0</accession>
<dbReference type="NCBIfam" id="NF004078">
    <property type="entry name" value="PRK05583.1"/>
    <property type="match status" value="1"/>
</dbReference>
<dbReference type="InterPro" id="IPR029064">
    <property type="entry name" value="Ribosomal_eL30-like_sf"/>
</dbReference>
<dbReference type="Proteomes" id="UP001623661">
    <property type="component" value="Unassembled WGS sequence"/>
</dbReference>